<feature type="region of interest" description="Disordered" evidence="1">
    <location>
        <begin position="229"/>
        <end position="248"/>
    </location>
</feature>
<dbReference type="GeneID" id="41330069"/>
<dbReference type="KEGG" id="psyt:DSAG12_02080"/>
<proteinExistence type="predicted"/>
<organism evidence="2 3">
    <name type="scientific">Promethearchaeum syntrophicum</name>
    <dbReference type="NCBI Taxonomy" id="2594042"/>
    <lineage>
        <taxon>Archaea</taxon>
        <taxon>Promethearchaeati</taxon>
        <taxon>Promethearchaeota</taxon>
        <taxon>Promethearchaeia</taxon>
        <taxon>Promethearchaeales</taxon>
        <taxon>Promethearchaeaceae</taxon>
        <taxon>Promethearchaeum</taxon>
    </lineage>
</organism>
<evidence type="ECO:0000313" key="2">
    <source>
        <dbReference type="EMBL" id="QEE16250.1"/>
    </source>
</evidence>
<sequence length="303" mass="35045">MARKIFIKKETGTFSSEKLVSWLAKTEKRISNVQYGKDFENLKLVIIKLLSKIKKEPHLAGFEPRLVLLLKDCNLNIQFIRRNDDCWSLVKEGRFNEALEEIIQTLKDINSHPDKDLIRPDIKGIIVDSVKKISEQVDSEVKILPQLNLPKSNIKTLNPLSSPKSPSQSIQTTGNTFKPDIEKFHPFDISAPIENPFKFIDDEKIPQKVRDVNSETYFKSKHLNHKDSKIEPYLDPFPKPNQSQDLSKDQLNSISEYWLKKGKNKIMQHKNSTDIVTQKIAQSNQDDFNLEKKKKTNNPWPAK</sequence>
<dbReference type="Proteomes" id="UP000321408">
    <property type="component" value="Chromosome"/>
</dbReference>
<gene>
    <name evidence="2" type="ORF">DSAG12_02080</name>
</gene>
<dbReference type="RefSeq" id="WP_147663128.1">
    <property type="nucleotide sequence ID" value="NZ_CP042905.2"/>
</dbReference>
<reference evidence="2 3" key="1">
    <citation type="journal article" date="2020" name="Nature">
        <title>Isolation of an archaeon at the prokaryote-eukaryote interface.</title>
        <authorList>
            <person name="Imachi H."/>
            <person name="Nobu M.K."/>
            <person name="Nakahara N."/>
            <person name="Morono Y."/>
            <person name="Ogawara M."/>
            <person name="Takaki Y."/>
            <person name="Takano Y."/>
            <person name="Uematsu K."/>
            <person name="Ikuta T."/>
            <person name="Ito M."/>
            <person name="Matsui Y."/>
            <person name="Miyazaki M."/>
            <person name="Murata K."/>
            <person name="Saito Y."/>
            <person name="Sakai S."/>
            <person name="Song C."/>
            <person name="Tasumi E."/>
            <person name="Yamanaka Y."/>
            <person name="Yamaguchi T."/>
            <person name="Kamagata Y."/>
            <person name="Tamaki H."/>
            <person name="Takai K."/>
        </authorList>
    </citation>
    <scope>NUCLEOTIDE SEQUENCE [LARGE SCALE GENOMIC DNA]</scope>
    <source>
        <strain evidence="2 3">MK-D1</strain>
    </source>
</reference>
<dbReference type="EMBL" id="CP042905">
    <property type="protein sequence ID" value="QEE16250.1"/>
    <property type="molecule type" value="Genomic_DNA"/>
</dbReference>
<keyword evidence="3" id="KW-1185">Reference proteome</keyword>
<reference evidence="2 3" key="2">
    <citation type="journal article" date="2024" name="Int. J. Syst. Evol. Microbiol.">
        <title>Promethearchaeum syntrophicum gen. nov., sp. nov., an anaerobic, obligately syntrophic archaeon, the first isolate of the lineage 'Asgard' archaea, and proposal of the new archaeal phylum Promethearchaeota phyl. nov. and kingdom Promethearchaeati regn. nov.</title>
        <authorList>
            <person name="Imachi H."/>
            <person name="Nobu M.K."/>
            <person name="Kato S."/>
            <person name="Takaki Y."/>
            <person name="Miyazaki M."/>
            <person name="Miyata M."/>
            <person name="Ogawara M."/>
            <person name="Saito Y."/>
            <person name="Sakai S."/>
            <person name="Tahara Y.O."/>
            <person name="Takano Y."/>
            <person name="Tasumi E."/>
            <person name="Uematsu K."/>
            <person name="Yoshimura T."/>
            <person name="Itoh T."/>
            <person name="Ohkuma M."/>
            <person name="Takai K."/>
        </authorList>
    </citation>
    <scope>NUCLEOTIDE SEQUENCE [LARGE SCALE GENOMIC DNA]</scope>
    <source>
        <strain evidence="2 3">MK-D1</strain>
    </source>
</reference>
<evidence type="ECO:0000256" key="1">
    <source>
        <dbReference type="SAM" id="MobiDB-lite"/>
    </source>
</evidence>
<feature type="region of interest" description="Disordered" evidence="1">
    <location>
        <begin position="283"/>
        <end position="303"/>
    </location>
</feature>
<dbReference type="AlphaFoldDB" id="A0A5B9DBX0"/>
<name>A0A5B9DBX0_9ARCH</name>
<accession>A0A5B9DBX0</accession>
<protein>
    <submittedName>
        <fullName evidence="2">Uncharacterized protein</fullName>
    </submittedName>
</protein>
<evidence type="ECO:0000313" key="3">
    <source>
        <dbReference type="Proteomes" id="UP000321408"/>
    </source>
</evidence>